<protein>
    <submittedName>
        <fullName evidence="2">Uncharacterized protein</fullName>
    </submittedName>
</protein>
<name>A0A518HK63_9BACT</name>
<dbReference type="EMBL" id="CP037423">
    <property type="protein sequence ID" value="QDV41243.1"/>
    <property type="molecule type" value="Genomic_DNA"/>
</dbReference>
<organism evidence="2 3">
    <name type="scientific">Stieleria neptunia</name>
    <dbReference type="NCBI Taxonomy" id="2527979"/>
    <lineage>
        <taxon>Bacteria</taxon>
        <taxon>Pseudomonadati</taxon>
        <taxon>Planctomycetota</taxon>
        <taxon>Planctomycetia</taxon>
        <taxon>Pirellulales</taxon>
        <taxon>Pirellulaceae</taxon>
        <taxon>Stieleria</taxon>
    </lineage>
</organism>
<dbReference type="Proteomes" id="UP000319004">
    <property type="component" value="Chromosome"/>
</dbReference>
<dbReference type="KEGG" id="snep:Enr13x_10810"/>
<accession>A0A518HK63</accession>
<evidence type="ECO:0000256" key="1">
    <source>
        <dbReference type="SAM" id="MobiDB-lite"/>
    </source>
</evidence>
<feature type="region of interest" description="Disordered" evidence="1">
    <location>
        <begin position="1"/>
        <end position="23"/>
    </location>
</feature>
<dbReference type="AlphaFoldDB" id="A0A518HK63"/>
<sequence>MVYPRPSGPTQASGVHRSRTPTDRLCQPVGLRRSCPAKTAAPWVRDALGDCDRVHWHKATMARAVVVAGRANQMARRVITLANWNNESLLKLDGKSLSVLHADASLFAGRLGIDIDTDFGEIALDNIPVRDIFDFRDFRGYRVQIPNCEDYGYENPLLHPWFSTDSGYADIQRLDASLDLLDDRLLSVQIDLTTSECEDALPRSLCGTLIANCCPLDSTQLLHSLGPIPVRFAERYLPMLDLPGLPSDATQKHAIAAFGPPDHSGGGISSKQGTIPEWIRYALPNCYLRFQIVHDRITNFTIMRLSDPPCDLLKTESDISVV</sequence>
<gene>
    <name evidence="2" type="ORF">Enr13x_10810</name>
</gene>
<evidence type="ECO:0000313" key="2">
    <source>
        <dbReference type="EMBL" id="QDV41243.1"/>
    </source>
</evidence>
<proteinExistence type="predicted"/>
<keyword evidence="3" id="KW-1185">Reference proteome</keyword>
<reference evidence="2 3" key="1">
    <citation type="submission" date="2019-03" db="EMBL/GenBank/DDBJ databases">
        <title>Deep-cultivation of Planctomycetes and their phenomic and genomic characterization uncovers novel biology.</title>
        <authorList>
            <person name="Wiegand S."/>
            <person name="Jogler M."/>
            <person name="Boedeker C."/>
            <person name="Pinto D."/>
            <person name="Vollmers J."/>
            <person name="Rivas-Marin E."/>
            <person name="Kohn T."/>
            <person name="Peeters S.H."/>
            <person name="Heuer A."/>
            <person name="Rast P."/>
            <person name="Oberbeckmann S."/>
            <person name="Bunk B."/>
            <person name="Jeske O."/>
            <person name="Meyerdierks A."/>
            <person name="Storesund J.E."/>
            <person name="Kallscheuer N."/>
            <person name="Luecker S."/>
            <person name="Lage O.M."/>
            <person name="Pohl T."/>
            <person name="Merkel B.J."/>
            <person name="Hornburger P."/>
            <person name="Mueller R.-W."/>
            <person name="Bruemmer F."/>
            <person name="Labrenz M."/>
            <person name="Spormann A.M."/>
            <person name="Op den Camp H."/>
            <person name="Overmann J."/>
            <person name="Amann R."/>
            <person name="Jetten M.S.M."/>
            <person name="Mascher T."/>
            <person name="Medema M.H."/>
            <person name="Devos D.P."/>
            <person name="Kaster A.-K."/>
            <person name="Ovreas L."/>
            <person name="Rohde M."/>
            <person name="Galperin M.Y."/>
            <person name="Jogler C."/>
        </authorList>
    </citation>
    <scope>NUCLEOTIDE SEQUENCE [LARGE SCALE GENOMIC DNA]</scope>
    <source>
        <strain evidence="2 3">Enr13</strain>
    </source>
</reference>
<evidence type="ECO:0000313" key="3">
    <source>
        <dbReference type="Proteomes" id="UP000319004"/>
    </source>
</evidence>